<dbReference type="PANTHER" id="PTHR37811:SF2">
    <property type="entry name" value="ABM DOMAIN-CONTAINING PROTEIN"/>
    <property type="match status" value="1"/>
</dbReference>
<keyword evidence="1" id="KW-0560">Oxidoreductase</keyword>
<proteinExistence type="predicted"/>
<accession>A0A3E0HDY8</accession>
<dbReference type="PANTHER" id="PTHR37811">
    <property type="entry name" value="BLL5343 PROTEIN"/>
    <property type="match status" value="1"/>
</dbReference>
<evidence type="ECO:0000313" key="1">
    <source>
        <dbReference type="EMBL" id="REH43417.1"/>
    </source>
</evidence>
<sequence>MIEDNLKLPYYAVIFTTIITTNTEGYYEMAEKMENLAKKQEGYLGIESARSDVGITVSYWESLEAITKWKNNIEHIEARELGREKWYQKYQLRICKVEREYGFEQ</sequence>
<dbReference type="Gene3D" id="3.30.70.100">
    <property type="match status" value="1"/>
</dbReference>
<comment type="caution">
    <text evidence="1">The sequence shown here is derived from an EMBL/GenBank/DDBJ whole genome shotgun (WGS) entry which is preliminary data.</text>
</comment>
<evidence type="ECO:0000313" key="2">
    <source>
        <dbReference type="Proteomes" id="UP000256884"/>
    </source>
</evidence>
<gene>
    <name evidence="1" type="ORF">C7448_11318</name>
</gene>
<dbReference type="RefSeq" id="WP_115902253.1">
    <property type="nucleotide sequence ID" value="NZ_QUNS01000013.1"/>
</dbReference>
<dbReference type="EMBL" id="QUNS01000013">
    <property type="protein sequence ID" value="REH43417.1"/>
    <property type="molecule type" value="Genomic_DNA"/>
</dbReference>
<name>A0A3E0HDY8_9FLAO</name>
<dbReference type="GO" id="GO:0004497">
    <property type="term" value="F:monooxygenase activity"/>
    <property type="evidence" value="ECO:0007669"/>
    <property type="project" value="UniProtKB-KW"/>
</dbReference>
<protein>
    <submittedName>
        <fullName evidence="1">Heme-degrading monooxygenase HmoA</fullName>
    </submittedName>
</protein>
<dbReference type="SUPFAM" id="SSF54909">
    <property type="entry name" value="Dimeric alpha+beta barrel"/>
    <property type="match status" value="1"/>
</dbReference>
<keyword evidence="1" id="KW-0503">Monooxygenase</keyword>
<dbReference type="OrthoDB" id="9798439at2"/>
<dbReference type="InterPro" id="IPR011008">
    <property type="entry name" value="Dimeric_a/b-barrel"/>
</dbReference>
<dbReference type="InterPro" id="IPR052936">
    <property type="entry name" value="Jasmonate_Hydroxylase-like"/>
</dbReference>
<organism evidence="1 2">
    <name type="scientific">Tenacibaculum gallaicum</name>
    <dbReference type="NCBI Taxonomy" id="561505"/>
    <lineage>
        <taxon>Bacteria</taxon>
        <taxon>Pseudomonadati</taxon>
        <taxon>Bacteroidota</taxon>
        <taxon>Flavobacteriia</taxon>
        <taxon>Flavobacteriales</taxon>
        <taxon>Flavobacteriaceae</taxon>
        <taxon>Tenacibaculum</taxon>
    </lineage>
</organism>
<dbReference type="AlphaFoldDB" id="A0A3E0HDY8"/>
<dbReference type="Proteomes" id="UP000256884">
    <property type="component" value="Unassembled WGS sequence"/>
</dbReference>
<reference evidence="1 2" key="1">
    <citation type="submission" date="2018-08" db="EMBL/GenBank/DDBJ databases">
        <title>Genomic Encyclopedia of Type Strains, Phase IV (KMG-IV): sequencing the most valuable type-strain genomes for metagenomic binning, comparative biology and taxonomic classification.</title>
        <authorList>
            <person name="Goeker M."/>
        </authorList>
    </citation>
    <scope>NUCLEOTIDE SEQUENCE [LARGE SCALE GENOMIC DNA]</scope>
    <source>
        <strain evidence="1 2">DSM 18841</strain>
    </source>
</reference>
<keyword evidence="2" id="KW-1185">Reference proteome</keyword>